<evidence type="ECO:0000313" key="2">
    <source>
        <dbReference type="EMBL" id="USW49896.1"/>
    </source>
</evidence>
<accession>A0A9Q9APW3</accession>
<sequence length="444" mass="50913">MASTDMDMSPNWQQGENVLPTRSLPFMNRNGAAAAAAPRRTAGGRSSRRQDRIYQEVMKNMRARGLFLKEESDSDSGQSVTMDDIPDFEEEAVLPSSVANSLLFSLPREIRDRIYSLCLQARDLLPVEWPRPESHRKHNPYNIQTQLLRTCRIIHSESAPLLYTLNNLTFHHPSDSNIFVRALCDTSHGRRITNLSLHVKSSDLRIWMSYLNSTDAHRSLRFDFPNLRELGLRYKSSRWNHANPADHNLKTWIEDPRLDELLDGVRGVYFPYWCTPQEEQARAEEEQELSGFDPANPYPEPEYQHTEDKERNRERYFELRHSRCERARTKNASPIIRICCACRVHPTHFNALTDPAVAYQLQQQQQGLPRPTGVLPDARELPPTPVLEGSAFPSSGFSPIDLQRDVKKLHDPELGSANVSRTPYVARKGVLVALEIHSVDSRRD</sequence>
<reference evidence="2" key="1">
    <citation type="submission" date="2022-06" db="EMBL/GenBank/DDBJ databases">
        <title>Complete genome sequences of two strains of the flax pathogen Septoria linicola.</title>
        <authorList>
            <person name="Lapalu N."/>
            <person name="Simon A."/>
            <person name="Demenou B."/>
            <person name="Paumier D."/>
            <person name="Guillot M.-P."/>
            <person name="Gout L."/>
            <person name="Valade R."/>
        </authorList>
    </citation>
    <scope>NUCLEOTIDE SEQUENCE</scope>
    <source>
        <strain evidence="2">SE15195</strain>
    </source>
</reference>
<dbReference type="PANTHER" id="PTHR42085:SF1">
    <property type="entry name" value="F-BOX DOMAIN-CONTAINING PROTEIN"/>
    <property type="match status" value="1"/>
</dbReference>
<evidence type="ECO:0000256" key="1">
    <source>
        <dbReference type="SAM" id="MobiDB-lite"/>
    </source>
</evidence>
<keyword evidence="3" id="KW-1185">Reference proteome</keyword>
<evidence type="ECO:0008006" key="4">
    <source>
        <dbReference type="Google" id="ProtNLM"/>
    </source>
</evidence>
<feature type="region of interest" description="Disordered" evidence="1">
    <location>
        <begin position="1"/>
        <end position="24"/>
    </location>
</feature>
<name>A0A9Q9APW3_9PEZI</name>
<dbReference type="Proteomes" id="UP001056384">
    <property type="component" value="Chromosome 2"/>
</dbReference>
<feature type="compositionally biased region" description="Basic and acidic residues" evidence="1">
    <location>
        <begin position="302"/>
        <end position="311"/>
    </location>
</feature>
<feature type="region of interest" description="Disordered" evidence="1">
    <location>
        <begin position="283"/>
        <end position="311"/>
    </location>
</feature>
<organism evidence="2 3">
    <name type="scientific">Septoria linicola</name>
    <dbReference type="NCBI Taxonomy" id="215465"/>
    <lineage>
        <taxon>Eukaryota</taxon>
        <taxon>Fungi</taxon>
        <taxon>Dikarya</taxon>
        <taxon>Ascomycota</taxon>
        <taxon>Pezizomycotina</taxon>
        <taxon>Dothideomycetes</taxon>
        <taxon>Dothideomycetidae</taxon>
        <taxon>Mycosphaerellales</taxon>
        <taxon>Mycosphaerellaceae</taxon>
        <taxon>Septoria</taxon>
    </lineage>
</organism>
<dbReference type="PANTHER" id="PTHR42085">
    <property type="entry name" value="F-BOX DOMAIN-CONTAINING PROTEIN"/>
    <property type="match status" value="1"/>
</dbReference>
<dbReference type="AlphaFoldDB" id="A0A9Q9APW3"/>
<proteinExistence type="predicted"/>
<gene>
    <name evidence="2" type="ORF">Slin15195_G032150</name>
</gene>
<evidence type="ECO:0000313" key="3">
    <source>
        <dbReference type="Proteomes" id="UP001056384"/>
    </source>
</evidence>
<feature type="region of interest" description="Disordered" evidence="1">
    <location>
        <begin position="31"/>
        <end position="50"/>
    </location>
</feature>
<dbReference type="InterPro" id="IPR038883">
    <property type="entry name" value="AN11006-like"/>
</dbReference>
<dbReference type="OrthoDB" id="62952at2759"/>
<dbReference type="EMBL" id="CP099419">
    <property type="protein sequence ID" value="USW49896.1"/>
    <property type="molecule type" value="Genomic_DNA"/>
</dbReference>
<protein>
    <recommendedName>
        <fullName evidence="4">F-box domain-containing protein</fullName>
    </recommendedName>
</protein>
<feature type="compositionally biased region" description="Low complexity" evidence="1">
    <location>
        <begin position="31"/>
        <end position="45"/>
    </location>
</feature>